<dbReference type="Gene3D" id="3.40.220.10">
    <property type="entry name" value="Leucine Aminopeptidase, subunit E, domain 1"/>
    <property type="match status" value="1"/>
</dbReference>
<dbReference type="AlphaFoldDB" id="A0A7S1AGW8"/>
<protein>
    <recommendedName>
        <fullName evidence="2">Macro domain-containing protein</fullName>
    </recommendedName>
</protein>
<accession>A0A7S1AGW8</accession>
<dbReference type="EMBL" id="HBFQ01039440">
    <property type="protein sequence ID" value="CAD8853620.1"/>
    <property type="molecule type" value="Transcribed_RNA"/>
</dbReference>
<organism evidence="1">
    <name type="scientific">Noctiluca scintillans</name>
    <name type="common">Sea sparkle</name>
    <name type="synonym">Red tide dinoflagellate</name>
    <dbReference type="NCBI Taxonomy" id="2966"/>
    <lineage>
        <taxon>Eukaryota</taxon>
        <taxon>Sar</taxon>
        <taxon>Alveolata</taxon>
        <taxon>Dinophyceae</taxon>
        <taxon>Noctilucales</taxon>
        <taxon>Noctilucaceae</taxon>
        <taxon>Noctiluca</taxon>
    </lineage>
</organism>
<evidence type="ECO:0008006" key="2">
    <source>
        <dbReference type="Google" id="ProtNLM"/>
    </source>
</evidence>
<evidence type="ECO:0000313" key="1">
    <source>
        <dbReference type="EMBL" id="CAD8853620.1"/>
    </source>
</evidence>
<dbReference type="InterPro" id="IPR036047">
    <property type="entry name" value="F-box-like_dom_sf"/>
</dbReference>
<dbReference type="InterPro" id="IPR043472">
    <property type="entry name" value="Macro_dom-like"/>
</dbReference>
<dbReference type="SUPFAM" id="SSF81383">
    <property type="entry name" value="F-box domain"/>
    <property type="match status" value="1"/>
</dbReference>
<gene>
    <name evidence="1" type="ORF">NSCI0253_LOCUS27971</name>
</gene>
<name>A0A7S1AGW8_NOCSC</name>
<reference evidence="1" key="1">
    <citation type="submission" date="2021-01" db="EMBL/GenBank/DDBJ databases">
        <authorList>
            <person name="Corre E."/>
            <person name="Pelletier E."/>
            <person name="Niang G."/>
            <person name="Scheremetjew M."/>
            <person name="Finn R."/>
            <person name="Kale V."/>
            <person name="Holt S."/>
            <person name="Cochrane G."/>
            <person name="Meng A."/>
            <person name="Brown T."/>
            <person name="Cohen L."/>
        </authorList>
    </citation>
    <scope>NUCLEOTIDE SEQUENCE</scope>
</reference>
<proteinExistence type="predicted"/>
<sequence>MKNVRLLWVAYGAPGTALASDAKAVLHDLQESNLNGSPVTVVGWDANSQRFVVKQSDGSSIKVRASTLRPAAYPVSLPDWANAESPFGPLPVDVALTAAHCLPARGIASLSSTCRALRVALWLRPEADPFWELILVRGFGRKAVEVAQRARPVTGVSLFRGARALRQLFRESFEVVRGGIQEQRGMEVVACPCMRELHDAGSAAQAVIRRCAGPQLEEAVSMLDTPLPEMAVRLVPGGSLAQRVAMTVTELPMDLWDELQGERESRISAIIGYLDRLHSGLLRAVRAAGFRTLAMPTLCTGGIGMPAHLVAIAAVKAAQRDFCEHPNDPIWVRVACYEIEHIPAFNMIKEEVLRNFFVPEEVDRNFMAVLSGDAGS</sequence>
<dbReference type="SUPFAM" id="SSF52949">
    <property type="entry name" value="Macro domain-like"/>
    <property type="match status" value="1"/>
</dbReference>